<evidence type="ECO:0000313" key="1">
    <source>
        <dbReference type="EMBL" id="USL89520.1"/>
    </source>
</evidence>
<accession>A0AAE9LW53</accession>
<protein>
    <submittedName>
        <fullName evidence="1">Uncharacterized protein</fullName>
    </submittedName>
</protein>
<organism evidence="1 2">
    <name type="scientific">Bacillus phage vB_BceP_LY3</name>
    <dbReference type="NCBI Taxonomy" id="2950458"/>
    <lineage>
        <taxon>Viruses</taxon>
        <taxon>Duplodnaviria</taxon>
        <taxon>Heunggongvirae</taxon>
        <taxon>Uroviricota</taxon>
        <taxon>Caudoviricetes</taxon>
        <taxon>Salasmaviridae</taxon>
        <taxon>Northropvirinae</taxon>
        <taxon>Layangcvirus</taxon>
        <taxon>Layangcvirus LY3</taxon>
    </lineage>
</organism>
<gene>
    <name evidence="1" type="ORF">vBBcePLY3_00009</name>
</gene>
<sequence length="46" mass="5469">MWVVIHKEKMSIFSGYKSIDLAERACENLNEVKRGKYYVEYVEVRG</sequence>
<evidence type="ECO:0000313" key="2">
    <source>
        <dbReference type="Proteomes" id="UP001216218"/>
    </source>
</evidence>
<reference evidence="1" key="1">
    <citation type="submission" date="2022-04" db="EMBL/GenBank/DDBJ databases">
        <authorList>
            <person name="Yang M."/>
            <person name="Tan S."/>
        </authorList>
    </citation>
    <scope>NUCLEOTIDE SEQUENCE</scope>
</reference>
<proteinExistence type="predicted"/>
<keyword evidence="2" id="KW-1185">Reference proteome</keyword>
<dbReference type="Proteomes" id="UP001216218">
    <property type="component" value="Segment"/>
</dbReference>
<dbReference type="EMBL" id="ON366412">
    <property type="protein sequence ID" value="USL89520.1"/>
    <property type="molecule type" value="Genomic_DNA"/>
</dbReference>
<name>A0AAE9LW53_9CAUD</name>